<feature type="signal peptide" evidence="2">
    <location>
        <begin position="1"/>
        <end position="25"/>
    </location>
</feature>
<dbReference type="PROSITE" id="PS51257">
    <property type="entry name" value="PROKAR_LIPOPROTEIN"/>
    <property type="match status" value="1"/>
</dbReference>
<organism evidence="3 4">
    <name type="scientific">Pycnococcus provasolii</name>
    <dbReference type="NCBI Taxonomy" id="41880"/>
    <lineage>
        <taxon>Eukaryota</taxon>
        <taxon>Viridiplantae</taxon>
        <taxon>Chlorophyta</taxon>
        <taxon>Pseudoscourfieldiophyceae</taxon>
        <taxon>Pseudoscourfieldiales</taxon>
        <taxon>Pycnococcaceae</taxon>
        <taxon>Pycnococcus</taxon>
    </lineage>
</organism>
<feature type="chain" id="PRO_5032777962" evidence="2">
    <location>
        <begin position="26"/>
        <end position="884"/>
    </location>
</feature>
<sequence>MMMVCRRNVFSYVLALLMVIAAGSGNQHVALACPYLSAMGAGAHRRLLEEVTQLEGSPSMENNAFMGQTLLADFLPDTSSKLPGLDWLAQASTYVGEDVCLISMQQLPPPKSTGYDYGASVEDLSFLIEWGDKSVKRFHDFTGPDKNGGSVFLSACTIGKKGAEAACKVGVEGTRYCDPSIAQTSTAWSQAIVGWRVNTTNLEQARQVLTGWRSEHSGHLTPMTWSMAGGDLASGGSVNRGWGNDGGLRSKLVRCSSIDPKFMYPTHSGAANLDKMCDYTAPGETTTFAQQLLAYWESLCSEYPPNGSCATGSTPPPPAATPTPPPQEATPDPPTPPPQEATPDPPTPPPQEATPDPPTPPPQEATPDPPTPPPQEATPDPPTPPPQEATPDPPTGSFPQCTEAGQTWWDRDFGPGERAYVVEPTQAPSWTALKTQCLPKAKSGGVLDPAVETMMQRSMFWQFGKLACRALPEQLGSSRASDKSLNAGTNPNRTTCEAYAAAAAGGSSCDYPGPPEGMELIAERGSAQDSWYGPLLQIPRVNNEEVGAPNFDATEKVTHSLLGGVSGTKACTYGNKFYYDGGVMGEVKRGTQLTYRTFQFKNDVARKQALMASTDTVNPGLKYAGSFSGSNGCDLEVVLELGLMNGGGLNVMGSIPLESMALERELAVRGSVKVCKTDTEIIVLAGVKELREAQNLVYNPECEIGDREIIRFSRNFICKATGQAVTADMVFHTQDGETMDISDDCSNPTPYLAGPNKKMKLHEAASFTMSLDAVRAPTSCGAMYWDPLLAPLDFAVPVNKIYTNHGGGGDETPAPTPTTTPTTTSSPTSAPTSPPKNAVKTTTATAKTTVSLDWRLGEDIVADDDSGSSSKARDSAWPAVPDLN</sequence>
<dbReference type="PANTHER" id="PTHR33472">
    <property type="entry name" value="OS01G0106600 PROTEIN"/>
    <property type="match status" value="1"/>
</dbReference>
<dbReference type="PANTHER" id="PTHR33472:SF28">
    <property type="entry name" value="BROMO AND FHA DOMAIN-CONTAINING PROTEIN DDB_G0267958"/>
    <property type="match status" value="1"/>
</dbReference>
<name>A0A830HED7_9CHLO</name>
<dbReference type="OrthoDB" id="10689434at2759"/>
<dbReference type="PRINTS" id="PR01217">
    <property type="entry name" value="PRICHEXTENSN"/>
</dbReference>
<feature type="region of interest" description="Disordered" evidence="1">
    <location>
        <begin position="306"/>
        <end position="413"/>
    </location>
</feature>
<feature type="region of interest" description="Disordered" evidence="1">
    <location>
        <begin position="805"/>
        <end position="884"/>
    </location>
</feature>
<feature type="compositionally biased region" description="Low complexity" evidence="1">
    <location>
        <begin position="817"/>
        <end position="831"/>
    </location>
</feature>
<evidence type="ECO:0000256" key="1">
    <source>
        <dbReference type="SAM" id="MobiDB-lite"/>
    </source>
</evidence>
<proteinExistence type="predicted"/>
<comment type="caution">
    <text evidence="3">The sequence shown here is derived from an EMBL/GenBank/DDBJ whole genome shotgun (WGS) entry which is preliminary data.</text>
</comment>
<evidence type="ECO:0000256" key="2">
    <source>
        <dbReference type="SAM" id="SignalP"/>
    </source>
</evidence>
<protein>
    <submittedName>
        <fullName evidence="3">Uncharacterized protein</fullName>
    </submittedName>
</protein>
<dbReference type="AlphaFoldDB" id="A0A830HED7"/>
<feature type="compositionally biased region" description="Pro residues" evidence="1">
    <location>
        <begin position="314"/>
        <end position="396"/>
    </location>
</feature>
<accession>A0A830HED7</accession>
<dbReference type="Proteomes" id="UP000660262">
    <property type="component" value="Unassembled WGS sequence"/>
</dbReference>
<keyword evidence="2" id="KW-0732">Signal</keyword>
<keyword evidence="4" id="KW-1185">Reference proteome</keyword>
<gene>
    <name evidence="3" type="ORF">PPROV_000381400</name>
</gene>
<reference evidence="3" key="1">
    <citation type="submission" date="2020-10" db="EMBL/GenBank/DDBJ databases">
        <title>Unveiling of a novel bifunctional photoreceptor, Dualchrome1, isolated from a cosmopolitan green alga.</title>
        <authorList>
            <person name="Suzuki S."/>
            <person name="Kawachi M."/>
        </authorList>
    </citation>
    <scope>NUCLEOTIDE SEQUENCE</scope>
    <source>
        <strain evidence="3">NIES 2893</strain>
    </source>
</reference>
<dbReference type="EMBL" id="BNJQ01000009">
    <property type="protein sequence ID" value="GHP05062.1"/>
    <property type="molecule type" value="Genomic_DNA"/>
</dbReference>
<evidence type="ECO:0000313" key="3">
    <source>
        <dbReference type="EMBL" id="GHP05062.1"/>
    </source>
</evidence>
<evidence type="ECO:0000313" key="4">
    <source>
        <dbReference type="Proteomes" id="UP000660262"/>
    </source>
</evidence>
<feature type="compositionally biased region" description="Low complexity" evidence="1">
    <location>
        <begin position="838"/>
        <end position="850"/>
    </location>
</feature>